<dbReference type="RefSeq" id="WP_074977884.1">
    <property type="nucleotide sequence ID" value="NZ_FPAG01000004.1"/>
</dbReference>
<dbReference type="Proteomes" id="UP000183209">
    <property type="component" value="Unassembled WGS sequence"/>
</dbReference>
<dbReference type="InterPro" id="IPR012373">
    <property type="entry name" value="Ferrdict_sens_TM"/>
</dbReference>
<sequence length="312" mass="35889">MKKNSKHPLEDLITKYKEGNISEKEELILMRFLDTYRKQQSWDVELGEKETVKDAIKVQLDQRIYKQKRSRSNIAYAVAASLVLLIGSMYFAKIYNTSNTLNWVIAQTSDQIDSLLLSDGSTIFLNQNTRFEYPEQFTGNERGVKLIKGSAFFKVAKDSIKPFIITSGELRTKVLGTSFNIINRDSLFNVTVNTGKVNVSNKMESFDLLPNEQVQLDQANKRLLKRNVNAQVYSGWMHKDVDYPSISLNDLSTVVELRYGIPFQFEEVRLKDHKVKVSFLKDDTLNQVIEKLNFITNVKLKKEKNVIKVTAN</sequence>
<evidence type="ECO:0000259" key="3">
    <source>
        <dbReference type="Pfam" id="PF16344"/>
    </source>
</evidence>
<dbReference type="InterPro" id="IPR032508">
    <property type="entry name" value="FecR_C"/>
</dbReference>
<dbReference type="OrthoDB" id="704021at2"/>
<dbReference type="PIRSF" id="PIRSF018266">
    <property type="entry name" value="FecR"/>
    <property type="match status" value="1"/>
</dbReference>
<dbReference type="Gene3D" id="2.60.120.1440">
    <property type="match status" value="1"/>
</dbReference>
<dbReference type="PANTHER" id="PTHR30273:SF2">
    <property type="entry name" value="PROTEIN FECR"/>
    <property type="match status" value="1"/>
</dbReference>
<evidence type="ECO:0000256" key="1">
    <source>
        <dbReference type="SAM" id="Phobius"/>
    </source>
</evidence>
<dbReference type="Pfam" id="PF16344">
    <property type="entry name" value="FecR_C"/>
    <property type="match status" value="1"/>
</dbReference>
<feature type="domain" description="FecR protein" evidence="2">
    <location>
        <begin position="109"/>
        <end position="198"/>
    </location>
</feature>
<proteinExistence type="predicted"/>
<accession>A0A1I6S4D7</accession>
<gene>
    <name evidence="4" type="ORF">SAMN04487906_1415</name>
</gene>
<protein>
    <submittedName>
        <fullName evidence="4">FecR family protein</fullName>
    </submittedName>
</protein>
<feature type="domain" description="Protein FecR C-terminal" evidence="3">
    <location>
        <begin position="247"/>
        <end position="307"/>
    </location>
</feature>
<evidence type="ECO:0000313" key="5">
    <source>
        <dbReference type="Proteomes" id="UP000183209"/>
    </source>
</evidence>
<keyword evidence="1" id="KW-0812">Transmembrane</keyword>
<dbReference type="EMBL" id="FPAG01000004">
    <property type="protein sequence ID" value="SFS71764.1"/>
    <property type="molecule type" value="Genomic_DNA"/>
</dbReference>
<dbReference type="AlphaFoldDB" id="A0A1I6S4D7"/>
<name>A0A1I6S4D7_9FLAO</name>
<evidence type="ECO:0000259" key="2">
    <source>
        <dbReference type="Pfam" id="PF04773"/>
    </source>
</evidence>
<evidence type="ECO:0000313" key="4">
    <source>
        <dbReference type="EMBL" id="SFS71764.1"/>
    </source>
</evidence>
<feature type="transmembrane region" description="Helical" evidence="1">
    <location>
        <begin position="73"/>
        <end position="92"/>
    </location>
</feature>
<dbReference type="InterPro" id="IPR006860">
    <property type="entry name" value="FecR"/>
</dbReference>
<dbReference type="Pfam" id="PF04773">
    <property type="entry name" value="FecR"/>
    <property type="match status" value="1"/>
</dbReference>
<keyword evidence="1" id="KW-1133">Transmembrane helix</keyword>
<organism evidence="4 5">
    <name type="scientific">Zhouia amylolytica</name>
    <dbReference type="NCBI Taxonomy" id="376730"/>
    <lineage>
        <taxon>Bacteria</taxon>
        <taxon>Pseudomonadati</taxon>
        <taxon>Bacteroidota</taxon>
        <taxon>Flavobacteriia</taxon>
        <taxon>Flavobacteriales</taxon>
        <taxon>Flavobacteriaceae</taxon>
        <taxon>Zhouia</taxon>
    </lineage>
</organism>
<reference evidence="4 5" key="1">
    <citation type="submission" date="2016-10" db="EMBL/GenBank/DDBJ databases">
        <authorList>
            <person name="de Groot N.N."/>
        </authorList>
    </citation>
    <scope>NUCLEOTIDE SEQUENCE [LARGE SCALE GENOMIC DNA]</scope>
    <source>
        <strain evidence="4 5">CGMCC 1.6114</strain>
    </source>
</reference>
<dbReference type="Gene3D" id="3.55.50.30">
    <property type="match status" value="1"/>
</dbReference>
<dbReference type="GO" id="GO:0016989">
    <property type="term" value="F:sigma factor antagonist activity"/>
    <property type="evidence" value="ECO:0007669"/>
    <property type="project" value="TreeGrafter"/>
</dbReference>
<dbReference type="PANTHER" id="PTHR30273">
    <property type="entry name" value="PERIPLASMIC SIGNAL SENSOR AND SIGMA FACTOR ACTIVATOR FECR-RELATED"/>
    <property type="match status" value="1"/>
</dbReference>
<keyword evidence="1" id="KW-0472">Membrane</keyword>